<evidence type="ECO:0000256" key="2">
    <source>
        <dbReference type="ARBA" id="ARBA00004651"/>
    </source>
</evidence>
<dbReference type="Proteomes" id="UP000053831">
    <property type="component" value="Unassembled WGS sequence"/>
</dbReference>
<keyword evidence="13" id="KW-1185">Reference proteome</keyword>
<reference evidence="12 13" key="1">
    <citation type="submission" date="2015-07" db="EMBL/GenBank/DDBJ databases">
        <title>The genome of the fungus Escovopsis weberi, a specialized disease agent of ant agriculture.</title>
        <authorList>
            <person name="de Man T.J."/>
            <person name="Stajich J.E."/>
            <person name="Kubicek C.P."/>
            <person name="Chenthamara K."/>
            <person name="Atanasova L."/>
            <person name="Druzhinina I.S."/>
            <person name="Birnbaum S."/>
            <person name="Barribeau S.M."/>
            <person name="Teiling C."/>
            <person name="Suen G."/>
            <person name="Currie C."/>
            <person name="Gerardo N.M."/>
        </authorList>
    </citation>
    <scope>NUCLEOTIDE SEQUENCE [LARGE SCALE GENOMIC DNA]</scope>
</reference>
<dbReference type="GO" id="GO:0005886">
    <property type="term" value="C:plasma membrane"/>
    <property type="evidence" value="ECO:0007669"/>
    <property type="project" value="UniProtKB-SubCell"/>
</dbReference>
<dbReference type="OrthoDB" id="5356111at2759"/>
<dbReference type="STRING" id="150374.A0A0M8N9G0"/>
<dbReference type="PANTHER" id="PTHR31030">
    <property type="entry name" value="PLASMA MEMBRANE FUSION PROTEIN PRM1"/>
    <property type="match status" value="1"/>
</dbReference>
<evidence type="ECO:0000313" key="13">
    <source>
        <dbReference type="Proteomes" id="UP000053831"/>
    </source>
</evidence>
<comment type="caution">
    <text evidence="12">The sequence shown here is derived from an EMBL/GenBank/DDBJ whole genome shotgun (WGS) entry which is preliminary data.</text>
</comment>
<comment type="similarity">
    <text evidence="3 10">Belongs to the PRM1 family.</text>
</comment>
<organism evidence="12 13">
    <name type="scientific">Escovopsis weberi</name>
    <dbReference type="NCBI Taxonomy" id="150374"/>
    <lineage>
        <taxon>Eukaryota</taxon>
        <taxon>Fungi</taxon>
        <taxon>Dikarya</taxon>
        <taxon>Ascomycota</taxon>
        <taxon>Pezizomycotina</taxon>
        <taxon>Sordariomycetes</taxon>
        <taxon>Hypocreomycetidae</taxon>
        <taxon>Hypocreales</taxon>
        <taxon>Hypocreaceae</taxon>
        <taxon>Escovopsis</taxon>
    </lineage>
</organism>
<protein>
    <recommendedName>
        <fullName evidence="10">Plasma membrane fusion protein PRM1</fullName>
    </recommendedName>
</protein>
<proteinExistence type="inferred from homology"/>
<evidence type="ECO:0000256" key="10">
    <source>
        <dbReference type="RuleBase" id="RU366035"/>
    </source>
</evidence>
<evidence type="ECO:0000256" key="3">
    <source>
        <dbReference type="ARBA" id="ARBA00010780"/>
    </source>
</evidence>
<keyword evidence="5 10" id="KW-0812">Transmembrane</keyword>
<keyword evidence="9" id="KW-0325">Glycoprotein</keyword>
<evidence type="ECO:0000256" key="6">
    <source>
        <dbReference type="ARBA" id="ARBA00022971"/>
    </source>
</evidence>
<feature type="transmembrane region" description="Helical" evidence="10">
    <location>
        <begin position="271"/>
        <end position="296"/>
    </location>
</feature>
<keyword evidence="8 10" id="KW-0472">Membrane</keyword>
<evidence type="ECO:0000256" key="4">
    <source>
        <dbReference type="ARBA" id="ARBA00022475"/>
    </source>
</evidence>
<evidence type="ECO:0000313" key="12">
    <source>
        <dbReference type="EMBL" id="KOS22770.1"/>
    </source>
</evidence>
<feature type="region of interest" description="Disordered" evidence="11">
    <location>
        <begin position="520"/>
        <end position="566"/>
    </location>
</feature>
<evidence type="ECO:0000256" key="1">
    <source>
        <dbReference type="ARBA" id="ARBA00002512"/>
    </source>
</evidence>
<evidence type="ECO:0000256" key="7">
    <source>
        <dbReference type="ARBA" id="ARBA00022989"/>
    </source>
</evidence>
<evidence type="ECO:0000256" key="11">
    <source>
        <dbReference type="SAM" id="MobiDB-lite"/>
    </source>
</evidence>
<sequence length="593" mass="65196">MVESLDLVIQGVEAIIIFYINFLTATYTCLLTALVHGSLEVVASVTEDATKAFNSVINGVTGEIEDISKALQDAVNKLSDNIENSIFGTLIPNIPTVNFTDPISKLHNFNLSSDDFGKDIQRLNDRLPTFEEVQNLTKTAISFPFEILRRNLNESYGSYQFDKGVFPLAQKQQLTFCSDNSTLENFFTHVYRAIEKARIVFVVLLALGAVLAMGPMAYMEIRRWRRQRKHAKLVSQGEHDPMDVVNIVSHPYTSAFGIKIASRFRGKKQILVRWCIAYATSPAALLVLALAITGFLSCLCQLALLKVVEKEAPKLANEVGDFAKGVVASLEKSSNDWSNGANGVIMGLNNDINQDMLGYVTNATDAVNNTLNVFLDKMEEGLELAFNGTILLGPIRSVLHCVIGLKVESVQKGLTWVHDHAHVNFPLFPNDTFSQGASDSISGDPDLHSFLASPASVTTDEVTGAVSHVTKWLMSSLIQETLITVGILLVYIIVVLIGVMRMLVGMAVPDRGRAEGGLRYVTEDQPPANPAVQDSRPQDQPPPWEPMAAYNSRRNNEAANEEAYGDKTVYGLSSTTSFQEANPYGRVDEKGEW</sequence>
<dbReference type="GO" id="GO:0043332">
    <property type="term" value="C:mating projection tip"/>
    <property type="evidence" value="ECO:0007669"/>
    <property type="project" value="UniProtKB-UniRule"/>
</dbReference>
<dbReference type="PANTHER" id="PTHR31030:SF1">
    <property type="entry name" value="PLASMA MEMBRANE FUSION PROTEIN PRM1"/>
    <property type="match status" value="1"/>
</dbReference>
<accession>A0A0M8N9G0</accession>
<comment type="function">
    <text evidence="1 10">Involved in cell fusion during mating by stabilizing the plasma membrane fusion event.</text>
</comment>
<gene>
    <name evidence="12" type="ORF">ESCO_003705</name>
</gene>
<dbReference type="InterPro" id="IPR026777">
    <property type="entry name" value="PRM1"/>
</dbReference>
<dbReference type="GO" id="GO:0032220">
    <property type="term" value="P:plasma membrane fusion involved in cytogamy"/>
    <property type="evidence" value="ECO:0007669"/>
    <property type="project" value="TreeGrafter"/>
</dbReference>
<keyword evidence="4 10" id="KW-1003">Cell membrane</keyword>
<name>A0A0M8N9G0_ESCWE</name>
<evidence type="ECO:0000256" key="9">
    <source>
        <dbReference type="ARBA" id="ARBA00023180"/>
    </source>
</evidence>
<keyword evidence="7 10" id="KW-1133">Transmembrane helix</keyword>
<dbReference type="EMBL" id="LGSR01000002">
    <property type="protein sequence ID" value="KOS22770.1"/>
    <property type="molecule type" value="Genomic_DNA"/>
</dbReference>
<feature type="transmembrane region" description="Helical" evidence="10">
    <location>
        <begin position="482"/>
        <end position="504"/>
    </location>
</feature>
<evidence type="ECO:0000256" key="8">
    <source>
        <dbReference type="ARBA" id="ARBA00023136"/>
    </source>
</evidence>
<keyword evidence="6 10" id="KW-0184">Conjugation</keyword>
<dbReference type="AlphaFoldDB" id="A0A0M8N9G0"/>
<feature type="transmembrane region" description="Helical" evidence="10">
    <location>
        <begin position="199"/>
        <end position="219"/>
    </location>
</feature>
<evidence type="ECO:0000256" key="5">
    <source>
        <dbReference type="ARBA" id="ARBA00022692"/>
    </source>
</evidence>
<comment type="caution">
    <text evidence="10">Lacks conserved residue(s) required for the propagation of feature annotation.</text>
</comment>
<comment type="subcellular location">
    <subcellularLocation>
        <location evidence="2 10">Cell membrane</location>
        <topology evidence="2 10">Multi-pass membrane protein</topology>
    </subcellularLocation>
</comment>